<gene>
    <name evidence="5" type="ORF">DM02DRAFT_615487</name>
</gene>
<dbReference type="InterPro" id="IPR010497">
    <property type="entry name" value="Epoxide_hydro_N"/>
</dbReference>
<evidence type="ECO:0000259" key="4">
    <source>
        <dbReference type="Pfam" id="PF06441"/>
    </source>
</evidence>
<comment type="similarity">
    <text evidence="1">Belongs to the peptidase S33 family.</text>
</comment>
<organism evidence="5 6">
    <name type="scientific">Periconia macrospinosa</name>
    <dbReference type="NCBI Taxonomy" id="97972"/>
    <lineage>
        <taxon>Eukaryota</taxon>
        <taxon>Fungi</taxon>
        <taxon>Dikarya</taxon>
        <taxon>Ascomycota</taxon>
        <taxon>Pezizomycotina</taxon>
        <taxon>Dothideomycetes</taxon>
        <taxon>Pleosporomycetidae</taxon>
        <taxon>Pleosporales</taxon>
        <taxon>Massarineae</taxon>
        <taxon>Periconiaceae</taxon>
        <taxon>Periconia</taxon>
    </lineage>
</organism>
<keyword evidence="6" id="KW-1185">Reference proteome</keyword>
<feature type="active site" description="Proton acceptor" evidence="3">
    <location>
        <position position="366"/>
    </location>
</feature>
<feature type="domain" description="Epoxide hydrolase N-terminal" evidence="4">
    <location>
        <begin position="9"/>
        <end position="117"/>
    </location>
</feature>
<dbReference type="PANTHER" id="PTHR21661">
    <property type="entry name" value="EPOXIDE HYDROLASE 1-RELATED"/>
    <property type="match status" value="1"/>
</dbReference>
<accession>A0A2V1DLU2</accession>
<dbReference type="InterPro" id="IPR016292">
    <property type="entry name" value="Epoxide_hydrolase"/>
</dbReference>
<evidence type="ECO:0000256" key="3">
    <source>
        <dbReference type="PIRSR" id="PIRSR001112-1"/>
    </source>
</evidence>
<dbReference type="Gene3D" id="3.40.50.1820">
    <property type="entry name" value="alpha/beta hydrolase"/>
    <property type="match status" value="1"/>
</dbReference>
<dbReference type="OrthoDB" id="7130006at2759"/>
<keyword evidence="2 5" id="KW-0378">Hydrolase</keyword>
<proteinExistence type="inferred from homology"/>
<dbReference type="GO" id="GO:0097176">
    <property type="term" value="P:epoxide metabolic process"/>
    <property type="evidence" value="ECO:0007669"/>
    <property type="project" value="TreeGrafter"/>
</dbReference>
<evidence type="ECO:0000256" key="1">
    <source>
        <dbReference type="ARBA" id="ARBA00010088"/>
    </source>
</evidence>
<dbReference type="PIRSF" id="PIRSF001112">
    <property type="entry name" value="Epoxide_hydrolase"/>
    <property type="match status" value="1"/>
</dbReference>
<dbReference type="GO" id="GO:0004301">
    <property type="term" value="F:epoxide hydrolase activity"/>
    <property type="evidence" value="ECO:0007669"/>
    <property type="project" value="TreeGrafter"/>
</dbReference>
<evidence type="ECO:0000256" key="2">
    <source>
        <dbReference type="ARBA" id="ARBA00022801"/>
    </source>
</evidence>
<reference evidence="5 6" key="1">
    <citation type="journal article" date="2018" name="Sci. Rep.">
        <title>Comparative genomics provides insights into the lifestyle and reveals functional heterogeneity of dark septate endophytic fungi.</title>
        <authorList>
            <person name="Knapp D.G."/>
            <person name="Nemeth J.B."/>
            <person name="Barry K."/>
            <person name="Hainaut M."/>
            <person name="Henrissat B."/>
            <person name="Johnson J."/>
            <person name="Kuo A."/>
            <person name="Lim J.H.P."/>
            <person name="Lipzen A."/>
            <person name="Nolan M."/>
            <person name="Ohm R.A."/>
            <person name="Tamas L."/>
            <person name="Grigoriev I.V."/>
            <person name="Spatafora J.W."/>
            <person name="Nagy L.G."/>
            <person name="Kovacs G.M."/>
        </authorList>
    </citation>
    <scope>NUCLEOTIDE SEQUENCE [LARGE SCALE GENOMIC DNA]</scope>
    <source>
        <strain evidence="5 6">DSE2036</strain>
    </source>
</reference>
<dbReference type="InterPro" id="IPR029058">
    <property type="entry name" value="AB_hydrolase_fold"/>
</dbReference>
<dbReference type="AlphaFoldDB" id="A0A2V1DLU2"/>
<dbReference type="Pfam" id="PF06441">
    <property type="entry name" value="EHN"/>
    <property type="match status" value="1"/>
</dbReference>
<dbReference type="PRINTS" id="PR00412">
    <property type="entry name" value="EPOXHYDRLASE"/>
</dbReference>
<dbReference type="SUPFAM" id="SSF53474">
    <property type="entry name" value="alpha/beta-Hydrolases"/>
    <property type="match status" value="1"/>
</dbReference>
<feature type="active site" description="Proton donor" evidence="3">
    <location>
        <position position="311"/>
    </location>
</feature>
<evidence type="ECO:0000313" key="5">
    <source>
        <dbReference type="EMBL" id="PVH98811.1"/>
    </source>
</evidence>
<dbReference type="STRING" id="97972.A0A2V1DLU2"/>
<name>A0A2V1DLU2_9PLEO</name>
<dbReference type="InterPro" id="IPR000639">
    <property type="entry name" value="Epox_hydrolase-like"/>
</dbReference>
<protein>
    <submittedName>
        <fullName evidence="5">Epoxide hydrolase-like protein</fullName>
    </submittedName>
</protein>
<sequence>MAYTPSTAKTYTLHIPDQALTDFNQLLKLTPLGPQTYENTQTTHNYGVTYSWLSSAKDHWQNEFSWRKQEEYINSFPNYTLEVEPGINIHFIGLFSKNKEAVPIMFMHGWPGSFIEFLPLIEKVKKKYPDPEAMPYHIIVPSLPGYTLSSGPPMDRDWDLGDTARVMNGLMKQLGFERYLAQGGDLGSFVATSLVTGFEECVGAHQNLFSDLTDLGHEQPDPESLSPLERRALDHAKSVAATGLGYAIEHGTRPSTIGFMLSTHPVALLAWTGEKFLEWSDPSTTPSLTEILTNVTLYWFTGSFPRSIWPYRIYFGATAGTQKPFPYIEKPFGFSMFPYELATGLEGVLKQKTNLVSYRQHTQGGHFAALEQPQELWDDVEEFVGKAWSTP</sequence>
<dbReference type="Proteomes" id="UP000244855">
    <property type="component" value="Unassembled WGS sequence"/>
</dbReference>
<dbReference type="PANTHER" id="PTHR21661:SF39">
    <property type="entry name" value="HYDROLASE, PUTATIVE (AFU_ORTHOLOGUE AFUA_3G08960)-RELATED"/>
    <property type="match status" value="1"/>
</dbReference>
<dbReference type="EMBL" id="KZ805405">
    <property type="protein sequence ID" value="PVH98811.1"/>
    <property type="molecule type" value="Genomic_DNA"/>
</dbReference>
<feature type="active site" description="Nucleophile" evidence="3">
    <location>
        <position position="185"/>
    </location>
</feature>
<evidence type="ECO:0000313" key="6">
    <source>
        <dbReference type="Proteomes" id="UP000244855"/>
    </source>
</evidence>